<feature type="region of interest" description="Disordered" evidence="1">
    <location>
        <begin position="204"/>
        <end position="229"/>
    </location>
</feature>
<reference evidence="2 3" key="1">
    <citation type="submission" date="2019-08" db="EMBL/GenBank/DDBJ databases">
        <authorList>
            <person name="Khan S.A."/>
            <person name="Jeon C.O."/>
            <person name="Jeong S.E."/>
        </authorList>
    </citation>
    <scope>NUCLEOTIDE SEQUENCE [LARGE SCALE GENOMIC DNA]</scope>
    <source>
        <strain evidence="3">IMCC1728</strain>
    </source>
</reference>
<comment type="caution">
    <text evidence="2">The sequence shown here is derived from an EMBL/GenBank/DDBJ whole genome shotgun (WGS) entry which is preliminary data.</text>
</comment>
<gene>
    <name evidence="2" type="ORF">FSC37_23210</name>
</gene>
<evidence type="ECO:0000256" key="1">
    <source>
        <dbReference type="SAM" id="MobiDB-lite"/>
    </source>
</evidence>
<dbReference type="Proteomes" id="UP000321832">
    <property type="component" value="Unassembled WGS sequence"/>
</dbReference>
<protein>
    <submittedName>
        <fullName evidence="2">Uncharacterized protein</fullName>
    </submittedName>
</protein>
<evidence type="ECO:0000313" key="3">
    <source>
        <dbReference type="Proteomes" id="UP000321832"/>
    </source>
</evidence>
<organism evidence="2 3">
    <name type="scientific">Piscinibacter aquaticus</name>
    <dbReference type="NCBI Taxonomy" id="392597"/>
    <lineage>
        <taxon>Bacteria</taxon>
        <taxon>Pseudomonadati</taxon>
        <taxon>Pseudomonadota</taxon>
        <taxon>Betaproteobacteria</taxon>
        <taxon>Burkholderiales</taxon>
        <taxon>Sphaerotilaceae</taxon>
        <taxon>Piscinibacter</taxon>
    </lineage>
</organism>
<dbReference type="AlphaFoldDB" id="A0A5C6TMX6"/>
<evidence type="ECO:0000313" key="2">
    <source>
        <dbReference type="EMBL" id="TXC62087.1"/>
    </source>
</evidence>
<name>A0A5C6TMX6_9BURK</name>
<dbReference type="EMBL" id="VOPW01000003">
    <property type="protein sequence ID" value="TXC62087.1"/>
    <property type="molecule type" value="Genomic_DNA"/>
</dbReference>
<keyword evidence="3" id="KW-1185">Reference proteome</keyword>
<proteinExistence type="predicted"/>
<sequence>MRASDGAVQASLLNILATVMALPVEERREIVLAPSTDYQVEVGWSWQVWQPEDPNETPPDPDPTAWTSGGTDVLYFATAPDADATPAQQDGLNEFVFDARDVGRYLIGVEPANGRATQFTGDPIWAHFDAGHVKQLLDQYGRTLAIEIRRTDPKPQSTPAALDAVIAPLPLTLARLALPDALQPVGYQLIHEALKDAPCLPGTGPMGGASWPSPRRWSPRPTTTSTWSRRRAATARWCWPRASAPRAMRRPRRCWTRWATVPRAPACSCPTTGRAR</sequence>
<accession>A0A5C6TMX6</accession>
<feature type="compositionally biased region" description="Low complexity" evidence="1">
    <location>
        <begin position="209"/>
        <end position="227"/>
    </location>
</feature>